<dbReference type="EMBL" id="VBUT01000002">
    <property type="protein sequence ID" value="TLF81217.1"/>
    <property type="molecule type" value="Genomic_DNA"/>
</dbReference>
<comment type="caution">
    <text evidence="1">The sequence shown here is derived from an EMBL/GenBank/DDBJ whole genome shotgun (WGS) entry which is preliminary data.</text>
</comment>
<name>A0A5R8NY53_9NOCA</name>
<dbReference type="RefSeq" id="WP_138446840.1">
    <property type="nucleotide sequence ID" value="NZ_VBUT01000002.1"/>
</dbReference>
<evidence type="ECO:0000313" key="2">
    <source>
        <dbReference type="Proteomes" id="UP000306378"/>
    </source>
</evidence>
<sequence>MRVDDAPRESGRKSAAPHGIGLAVAIEIRRPCWIPTPASLFTTLRGNCPFRDAAETISQHFLPMSVSKR</sequence>
<reference evidence="1 2" key="1">
    <citation type="submission" date="2019-05" db="EMBL/GenBank/DDBJ databases">
        <title>Genomes sequences of two Nocardia cyriacigeorgica environmental isolates, type strains Nocardia asteroides ATCC 19247 and Nocardia cyriacigeorgica DSM 44484.</title>
        <authorList>
            <person name="Vautrin F."/>
            <person name="Bergeron E."/>
            <person name="Dubost A."/>
            <person name="Abrouk D."/>
            <person name="Rodriguez Nava V."/>
            <person name="Pujic P."/>
        </authorList>
    </citation>
    <scope>NUCLEOTIDE SEQUENCE [LARGE SCALE GENOMIC DNA]</scope>
    <source>
        <strain evidence="1 2">EML 446</strain>
    </source>
</reference>
<accession>A0A5R8NY53</accession>
<protein>
    <submittedName>
        <fullName evidence="1">Uncharacterized protein</fullName>
    </submittedName>
</protein>
<evidence type="ECO:0000313" key="1">
    <source>
        <dbReference type="EMBL" id="TLF81217.1"/>
    </source>
</evidence>
<proteinExistence type="predicted"/>
<organism evidence="1 2">
    <name type="scientific">Nocardia cyriacigeorgica</name>
    <dbReference type="NCBI Taxonomy" id="135487"/>
    <lineage>
        <taxon>Bacteria</taxon>
        <taxon>Bacillati</taxon>
        <taxon>Actinomycetota</taxon>
        <taxon>Actinomycetes</taxon>
        <taxon>Mycobacteriales</taxon>
        <taxon>Nocardiaceae</taxon>
        <taxon>Nocardia</taxon>
    </lineage>
</organism>
<dbReference type="AlphaFoldDB" id="A0A5R8NY53"/>
<dbReference type="Proteomes" id="UP000306378">
    <property type="component" value="Unassembled WGS sequence"/>
</dbReference>
<gene>
    <name evidence="1" type="ORF">FEK34_06155</name>
</gene>